<keyword evidence="4 7" id="KW-0812">Transmembrane</keyword>
<comment type="subcellular location">
    <subcellularLocation>
        <location evidence="1 7">Cell membrane</location>
        <topology evidence="1 7">Multi-pass membrane protein</topology>
    </subcellularLocation>
</comment>
<dbReference type="Pfam" id="PF12911">
    <property type="entry name" value="OppC_N"/>
    <property type="match status" value="1"/>
</dbReference>
<organism evidence="9">
    <name type="scientific">Sporolactobacillus sp. Y61</name>
    <dbReference type="NCBI Taxonomy" id="3160863"/>
    <lineage>
        <taxon>Bacteria</taxon>
        <taxon>Bacillati</taxon>
        <taxon>Bacillota</taxon>
        <taxon>Bacilli</taxon>
        <taxon>Bacillales</taxon>
        <taxon>Sporolactobacillaceae</taxon>
        <taxon>Sporolactobacillus</taxon>
    </lineage>
</organism>
<dbReference type="PANTHER" id="PTHR43386">
    <property type="entry name" value="OLIGOPEPTIDE TRANSPORT SYSTEM PERMEASE PROTEIN APPC"/>
    <property type="match status" value="1"/>
</dbReference>
<feature type="transmembrane region" description="Helical" evidence="7">
    <location>
        <begin position="38"/>
        <end position="60"/>
    </location>
</feature>
<gene>
    <name evidence="9" type="ORF">ABNN70_05100</name>
</gene>
<feature type="transmembrane region" description="Helical" evidence="7">
    <location>
        <begin position="107"/>
        <end position="127"/>
    </location>
</feature>
<keyword evidence="3" id="KW-1003">Cell membrane</keyword>
<dbReference type="Gene3D" id="1.10.3720.10">
    <property type="entry name" value="MetI-like"/>
    <property type="match status" value="1"/>
</dbReference>
<dbReference type="Pfam" id="PF00528">
    <property type="entry name" value="BPD_transp_1"/>
    <property type="match status" value="1"/>
</dbReference>
<dbReference type="RefSeq" id="WP_129928384.1">
    <property type="nucleotide sequence ID" value="NZ_CP159510.1"/>
</dbReference>
<evidence type="ECO:0000256" key="4">
    <source>
        <dbReference type="ARBA" id="ARBA00022692"/>
    </source>
</evidence>
<dbReference type="InterPro" id="IPR035906">
    <property type="entry name" value="MetI-like_sf"/>
</dbReference>
<dbReference type="PANTHER" id="PTHR43386:SF25">
    <property type="entry name" value="PEPTIDE ABC TRANSPORTER PERMEASE PROTEIN"/>
    <property type="match status" value="1"/>
</dbReference>
<dbReference type="AlphaFoldDB" id="A0AAU8IHY1"/>
<dbReference type="GO" id="GO:0055085">
    <property type="term" value="P:transmembrane transport"/>
    <property type="evidence" value="ECO:0007669"/>
    <property type="project" value="InterPro"/>
</dbReference>
<evidence type="ECO:0000256" key="7">
    <source>
        <dbReference type="RuleBase" id="RU363032"/>
    </source>
</evidence>
<feature type="transmembrane region" description="Helical" evidence="7">
    <location>
        <begin position="139"/>
        <end position="159"/>
    </location>
</feature>
<dbReference type="InterPro" id="IPR025966">
    <property type="entry name" value="OppC_N"/>
</dbReference>
<dbReference type="SUPFAM" id="SSF161098">
    <property type="entry name" value="MetI-like"/>
    <property type="match status" value="1"/>
</dbReference>
<feature type="domain" description="ABC transmembrane type-1" evidence="8">
    <location>
        <begin position="99"/>
        <end position="289"/>
    </location>
</feature>
<feature type="transmembrane region" description="Helical" evidence="7">
    <location>
        <begin position="269"/>
        <end position="289"/>
    </location>
</feature>
<evidence type="ECO:0000259" key="8">
    <source>
        <dbReference type="PROSITE" id="PS50928"/>
    </source>
</evidence>
<accession>A0AAU8IHY1</accession>
<dbReference type="GO" id="GO:0005886">
    <property type="term" value="C:plasma membrane"/>
    <property type="evidence" value="ECO:0007669"/>
    <property type="project" value="UniProtKB-SubCell"/>
</dbReference>
<name>A0AAU8IHY1_9BACL</name>
<dbReference type="CDD" id="cd06261">
    <property type="entry name" value="TM_PBP2"/>
    <property type="match status" value="1"/>
</dbReference>
<protein>
    <submittedName>
        <fullName evidence="9">ABC transporter permease</fullName>
    </submittedName>
</protein>
<reference evidence="9" key="1">
    <citation type="submission" date="2024-06" db="EMBL/GenBank/DDBJ databases">
        <authorList>
            <person name="Fan A."/>
            <person name="Zhang F.Y."/>
            <person name="Zhang L."/>
        </authorList>
    </citation>
    <scope>NUCLEOTIDE SEQUENCE</scope>
    <source>
        <strain evidence="9">Y61</strain>
    </source>
</reference>
<evidence type="ECO:0000256" key="6">
    <source>
        <dbReference type="ARBA" id="ARBA00023136"/>
    </source>
</evidence>
<proteinExistence type="inferred from homology"/>
<keyword evidence="5 7" id="KW-1133">Transmembrane helix</keyword>
<keyword evidence="2 7" id="KW-0813">Transport</keyword>
<evidence type="ECO:0000313" key="9">
    <source>
        <dbReference type="EMBL" id="XCJ17854.1"/>
    </source>
</evidence>
<evidence type="ECO:0000256" key="1">
    <source>
        <dbReference type="ARBA" id="ARBA00004651"/>
    </source>
</evidence>
<evidence type="ECO:0000256" key="2">
    <source>
        <dbReference type="ARBA" id="ARBA00022448"/>
    </source>
</evidence>
<keyword evidence="6 7" id="KW-0472">Membrane</keyword>
<sequence length="301" mass="32832">MGKPLLNNEHVENHITQKTEEIKRKRTGHFSKLLNNKLAVFGGIFVSILIIMAVFAPLIAPFDPTKQNYAQALQPPSADHWFGTDTLGRDLLSRIIFGAQVSLKAGLISVGIALLIGIPLGVLSGYFRGFWDEFIIMRLTDAMLAFPSLVLALTIAAVLGPSLSHAMMAIGLVFTPYFIRLARGEVLSQREREYVIAARASGLRNFSIMLRHIFPNILGPLIVQATLNVAAAIIAEASLSYLGLGTQPPTPSWGAMLAEGQGYISQAPWISIFPGLFIFLAVISINVFGDGIHDWLDPKLK</sequence>
<feature type="transmembrane region" description="Helical" evidence="7">
    <location>
        <begin position="213"/>
        <end position="235"/>
    </location>
</feature>
<comment type="similarity">
    <text evidence="7">Belongs to the binding-protein-dependent transport system permease family.</text>
</comment>
<dbReference type="EMBL" id="CP159510">
    <property type="protein sequence ID" value="XCJ17854.1"/>
    <property type="molecule type" value="Genomic_DNA"/>
</dbReference>
<dbReference type="InterPro" id="IPR050366">
    <property type="entry name" value="BP-dependent_transpt_permease"/>
</dbReference>
<evidence type="ECO:0000256" key="3">
    <source>
        <dbReference type="ARBA" id="ARBA00022475"/>
    </source>
</evidence>
<dbReference type="InterPro" id="IPR000515">
    <property type="entry name" value="MetI-like"/>
</dbReference>
<dbReference type="PROSITE" id="PS50928">
    <property type="entry name" value="ABC_TM1"/>
    <property type="match status" value="1"/>
</dbReference>
<evidence type="ECO:0000256" key="5">
    <source>
        <dbReference type="ARBA" id="ARBA00022989"/>
    </source>
</evidence>